<dbReference type="InterPro" id="IPR001681">
    <property type="entry name" value="Neurokn_rcpt"/>
</dbReference>
<comment type="subcellular location">
    <subcellularLocation>
        <location evidence="1">Cell membrane</location>
        <topology evidence="1">Multi-pass membrane protein</topology>
    </subcellularLocation>
</comment>
<feature type="transmembrane region" description="Helical" evidence="19">
    <location>
        <begin position="72"/>
        <end position="94"/>
    </location>
</feature>
<evidence type="ECO:0000256" key="17">
    <source>
        <dbReference type="PIRSR" id="PIRSR601681-50"/>
    </source>
</evidence>
<keyword evidence="13" id="KW-0449">Lipoprotein</keyword>
<proteinExistence type="inferred from homology"/>
<dbReference type="Proteomes" id="UP000472272">
    <property type="component" value="Chromosome 5"/>
</dbReference>
<evidence type="ECO:0000256" key="8">
    <source>
        <dbReference type="ARBA" id="ARBA00023139"/>
    </source>
</evidence>
<keyword evidence="12 18" id="KW-0807">Transducer</keyword>
<dbReference type="GO" id="GO:0016497">
    <property type="term" value="F:substance K receptor activity"/>
    <property type="evidence" value="ECO:0007669"/>
    <property type="project" value="TreeGrafter"/>
</dbReference>
<evidence type="ECO:0000256" key="19">
    <source>
        <dbReference type="SAM" id="Phobius"/>
    </source>
</evidence>
<dbReference type="Ensembl" id="ENSPMRT00000017825.1">
    <property type="protein sequence ID" value="ENSPMRP00000016722.1"/>
    <property type="gene ID" value="ENSPMRG00000011123.1"/>
</dbReference>
<reference evidence="21" key="3">
    <citation type="submission" date="2025-09" db="UniProtKB">
        <authorList>
            <consortium name="Ensembl"/>
        </authorList>
    </citation>
    <scope>IDENTIFICATION</scope>
</reference>
<keyword evidence="22" id="KW-1185">Reference proteome</keyword>
<dbReference type="PROSITE" id="PS00237">
    <property type="entry name" value="G_PROTEIN_RECEP_F1_1"/>
    <property type="match status" value="1"/>
</dbReference>
<dbReference type="PANTHER" id="PTHR46925">
    <property type="entry name" value="G-PROTEIN COUPLED RECEPTOR TKR-1-RELATED"/>
    <property type="match status" value="1"/>
</dbReference>
<evidence type="ECO:0000259" key="20">
    <source>
        <dbReference type="PROSITE" id="PS50262"/>
    </source>
</evidence>
<evidence type="ECO:0000313" key="22">
    <source>
        <dbReference type="Proteomes" id="UP000472272"/>
    </source>
</evidence>
<dbReference type="Gene3D" id="1.20.1070.10">
    <property type="entry name" value="Rhodopsin 7-helix transmembrane proteins"/>
    <property type="match status" value="1"/>
</dbReference>
<comment type="similarity">
    <text evidence="18">Belongs to the G-protein coupled receptor 1 family.</text>
</comment>
<organism evidence="21 22">
    <name type="scientific">Podarcis muralis</name>
    <name type="common">Wall lizard</name>
    <name type="synonym">Lacerta muralis</name>
    <dbReference type="NCBI Taxonomy" id="64176"/>
    <lineage>
        <taxon>Eukaryota</taxon>
        <taxon>Metazoa</taxon>
        <taxon>Chordata</taxon>
        <taxon>Craniata</taxon>
        <taxon>Vertebrata</taxon>
        <taxon>Euteleostomi</taxon>
        <taxon>Lepidosauria</taxon>
        <taxon>Squamata</taxon>
        <taxon>Bifurcata</taxon>
        <taxon>Unidentata</taxon>
        <taxon>Episquamata</taxon>
        <taxon>Laterata</taxon>
        <taxon>Lacertibaenia</taxon>
        <taxon>Lacertidae</taxon>
        <taxon>Podarcis</taxon>
    </lineage>
</organism>
<dbReference type="AlphaFoldDB" id="A0A670J021"/>
<evidence type="ECO:0000256" key="9">
    <source>
        <dbReference type="ARBA" id="ARBA00023157"/>
    </source>
</evidence>
<dbReference type="OrthoDB" id="5981855at2759"/>
<evidence type="ECO:0000313" key="21">
    <source>
        <dbReference type="Ensembl" id="ENSPMRP00000016722.1"/>
    </source>
</evidence>
<evidence type="ECO:0000256" key="13">
    <source>
        <dbReference type="ARBA" id="ARBA00023288"/>
    </source>
</evidence>
<evidence type="ECO:0000256" key="14">
    <source>
        <dbReference type="ARBA" id="ARBA00031716"/>
    </source>
</evidence>
<dbReference type="GO" id="GO:0061827">
    <property type="term" value="C:sperm head"/>
    <property type="evidence" value="ECO:0007669"/>
    <property type="project" value="Ensembl"/>
</dbReference>
<evidence type="ECO:0000256" key="12">
    <source>
        <dbReference type="ARBA" id="ARBA00023224"/>
    </source>
</evidence>
<evidence type="ECO:0000256" key="7">
    <source>
        <dbReference type="ARBA" id="ARBA00023136"/>
    </source>
</evidence>
<feature type="transmembrane region" description="Helical" evidence="19">
    <location>
        <begin position="109"/>
        <end position="130"/>
    </location>
</feature>
<evidence type="ECO:0000256" key="2">
    <source>
        <dbReference type="ARBA" id="ARBA00020168"/>
    </source>
</evidence>
<dbReference type="InterPro" id="IPR017452">
    <property type="entry name" value="GPCR_Rhodpsn_7TM"/>
</dbReference>
<dbReference type="InterPro" id="IPR000913">
    <property type="entry name" value="NK2_rcpt"/>
</dbReference>
<dbReference type="GO" id="GO:0070472">
    <property type="term" value="P:regulation of uterine smooth muscle contraction"/>
    <property type="evidence" value="ECO:0007669"/>
    <property type="project" value="Ensembl"/>
</dbReference>
<dbReference type="OMA" id="RRVNRCH"/>
<name>A0A670J021_PODMU</name>
<dbReference type="PANTHER" id="PTHR46925:SF3">
    <property type="entry name" value="SUBSTANCE-K RECEPTOR"/>
    <property type="match status" value="1"/>
</dbReference>
<reference evidence="21" key="2">
    <citation type="submission" date="2025-08" db="UniProtKB">
        <authorList>
            <consortium name="Ensembl"/>
        </authorList>
    </citation>
    <scope>IDENTIFICATION</scope>
</reference>
<reference evidence="21 22" key="1">
    <citation type="journal article" date="2019" name="Proc. Natl. Acad. Sci. U.S.A.">
        <title>Regulatory changes in pterin and carotenoid genes underlie balanced color polymorphisms in the wall lizard.</title>
        <authorList>
            <person name="Andrade P."/>
            <person name="Pinho C."/>
            <person name="Perez I de Lanuza G."/>
            <person name="Afonso S."/>
            <person name="Brejcha J."/>
            <person name="Rubin C.J."/>
            <person name="Wallerman O."/>
            <person name="Pereira P."/>
            <person name="Sabatino S.J."/>
            <person name="Bellati A."/>
            <person name="Pellitteri-Rosa D."/>
            <person name="Bosakova Z."/>
            <person name="Bunikis I."/>
            <person name="Carretero M.A."/>
            <person name="Feiner N."/>
            <person name="Marsik P."/>
            <person name="Pauperio F."/>
            <person name="Salvi D."/>
            <person name="Soler L."/>
            <person name="While G.M."/>
            <person name="Uller T."/>
            <person name="Font E."/>
            <person name="Andersson L."/>
            <person name="Carneiro M."/>
        </authorList>
    </citation>
    <scope>NUCLEOTIDE SEQUENCE</scope>
</reference>
<dbReference type="PRINTS" id="PR00237">
    <property type="entry name" value="GPCRRHODOPSN"/>
</dbReference>
<evidence type="ECO:0000256" key="15">
    <source>
        <dbReference type="ARBA" id="ARBA00031796"/>
    </source>
</evidence>
<dbReference type="GO" id="GO:0097225">
    <property type="term" value="C:sperm midpiece"/>
    <property type="evidence" value="ECO:0007669"/>
    <property type="project" value="Ensembl"/>
</dbReference>
<dbReference type="PROSITE" id="PS50262">
    <property type="entry name" value="G_PROTEIN_RECEP_F1_2"/>
    <property type="match status" value="1"/>
</dbReference>
<dbReference type="FunFam" id="1.20.1070.10:FF:000291">
    <property type="entry name" value="Predicted protein"/>
    <property type="match status" value="1"/>
</dbReference>
<evidence type="ECO:0000256" key="10">
    <source>
        <dbReference type="ARBA" id="ARBA00023170"/>
    </source>
</evidence>
<feature type="transmembrane region" description="Helical" evidence="19">
    <location>
        <begin position="151"/>
        <end position="170"/>
    </location>
</feature>
<dbReference type="GeneID" id="114597204"/>
<accession>A0A670J021</accession>
<dbReference type="GeneTree" id="ENSGT00940000155512"/>
<dbReference type="RefSeq" id="XP_028585296.1">
    <property type="nucleotide sequence ID" value="XM_028729463.1"/>
</dbReference>
<keyword evidence="7 19" id="KW-0472">Membrane</keyword>
<dbReference type="GO" id="GO:0005886">
    <property type="term" value="C:plasma membrane"/>
    <property type="evidence" value="ECO:0007669"/>
    <property type="project" value="UniProtKB-SubCell"/>
</dbReference>
<feature type="transmembrane region" description="Helical" evidence="19">
    <location>
        <begin position="290"/>
        <end position="312"/>
    </location>
</feature>
<dbReference type="PRINTS" id="PR01025">
    <property type="entry name" value="NEUROKININ2R"/>
</dbReference>
<evidence type="ECO:0000256" key="18">
    <source>
        <dbReference type="RuleBase" id="RU000688"/>
    </source>
</evidence>
<keyword evidence="6 18" id="KW-0297">G-protein coupled receptor</keyword>
<protein>
    <recommendedName>
        <fullName evidence="2">Substance-K receptor</fullName>
    </recommendedName>
    <alternativeName>
        <fullName evidence="15">NK-2 receptor</fullName>
    </alternativeName>
    <alternativeName>
        <fullName evidence="16">Neurokinin A receptor</fullName>
    </alternativeName>
    <alternativeName>
        <fullName evidence="14">Tachykinin receptor 2</fullName>
    </alternativeName>
</protein>
<dbReference type="SUPFAM" id="SSF81321">
    <property type="entry name" value="Family A G protein-coupled receptor-like"/>
    <property type="match status" value="1"/>
</dbReference>
<keyword evidence="4 18" id="KW-0812">Transmembrane</keyword>
<feature type="transmembrane region" description="Helical" evidence="19">
    <location>
        <begin position="196"/>
        <end position="218"/>
    </location>
</feature>
<keyword evidence="11" id="KW-0325">Glycoprotein</keyword>
<dbReference type="PRINTS" id="PR00244">
    <property type="entry name" value="NEUROKININR"/>
</dbReference>
<evidence type="ECO:0000256" key="1">
    <source>
        <dbReference type="ARBA" id="ARBA00004651"/>
    </source>
</evidence>
<dbReference type="CTD" id="6865"/>
<evidence type="ECO:0000256" key="3">
    <source>
        <dbReference type="ARBA" id="ARBA00022475"/>
    </source>
</evidence>
<dbReference type="GO" id="GO:1902093">
    <property type="term" value="P:positive regulation of flagellated sperm motility"/>
    <property type="evidence" value="ECO:0007669"/>
    <property type="project" value="Ensembl"/>
</dbReference>
<evidence type="ECO:0000256" key="11">
    <source>
        <dbReference type="ARBA" id="ARBA00023180"/>
    </source>
</evidence>
<feature type="transmembrane region" description="Helical" evidence="19">
    <location>
        <begin position="34"/>
        <end position="60"/>
    </location>
</feature>
<feature type="transmembrane region" description="Helical" evidence="19">
    <location>
        <begin position="250"/>
        <end position="270"/>
    </location>
</feature>
<feature type="domain" description="G-protein coupled receptors family 1 profile" evidence="20">
    <location>
        <begin position="51"/>
        <end position="309"/>
    </location>
</feature>
<gene>
    <name evidence="21" type="primary">TACR2</name>
</gene>
<dbReference type="Pfam" id="PF00001">
    <property type="entry name" value="7tm_1"/>
    <property type="match status" value="1"/>
</dbReference>
<dbReference type="InterPro" id="IPR000276">
    <property type="entry name" value="GPCR_Rhodpsn"/>
</dbReference>
<evidence type="ECO:0000256" key="4">
    <source>
        <dbReference type="ARBA" id="ARBA00022692"/>
    </source>
</evidence>
<evidence type="ECO:0000256" key="5">
    <source>
        <dbReference type="ARBA" id="ARBA00022989"/>
    </source>
</evidence>
<keyword evidence="10 18" id="KW-0675">Receptor</keyword>
<keyword evidence="9 17" id="KW-1015">Disulfide bond</keyword>
<dbReference type="KEGG" id="pmua:114597204"/>
<keyword evidence="8" id="KW-0564">Palmitate</keyword>
<keyword evidence="5 19" id="KW-1133">Transmembrane helix</keyword>
<feature type="disulfide bond" evidence="17">
    <location>
        <begin position="107"/>
        <end position="182"/>
    </location>
</feature>
<evidence type="ECO:0000256" key="6">
    <source>
        <dbReference type="ARBA" id="ARBA00023040"/>
    </source>
</evidence>
<evidence type="ECO:0000256" key="16">
    <source>
        <dbReference type="ARBA" id="ARBA00032219"/>
    </source>
</evidence>
<sequence>MKTISSSNISNISVDDISIDHVNQTAFSQPGWQIALWAITYLFIVIVSVVGNGTVIWIILSHQRMRTVTNYFIVNLAFSDLLMTALNTVFNFIYASHNVWYFGEGFCRFLNFIPVTAMFVSIYSMTALAAERYMAIVYPFRQKLSAGYTKVVIGIIWLVAFGLAFPQFFYAQIRVDYGMTKCVVAWPDDVHRKHLITYHIAVIVLVYLLPLLVMFITYSAIGKALWNNAVPGDHTHVLSYQHMITAKKKFVRTMVAVVITFAICWFPYHLYFVLGNIRKDIYRQKYIQQVYLAVFLLAMSSAMYSPIIYCCLNQKFRSGFKIAFQCCPCIKATERDRLNLTPRLPLKKTWRDQASNNLTSTGTQTTNMDNVPLSTMYLVV</sequence>
<keyword evidence="3" id="KW-1003">Cell membrane</keyword>